<dbReference type="GO" id="GO:0015385">
    <property type="term" value="F:sodium:proton antiporter activity"/>
    <property type="evidence" value="ECO:0007669"/>
    <property type="project" value="TreeGrafter"/>
</dbReference>
<dbReference type="InterPro" id="IPR036259">
    <property type="entry name" value="MFS_trans_sf"/>
</dbReference>
<evidence type="ECO:0000259" key="13">
    <source>
        <dbReference type="PROSITE" id="PS50850"/>
    </source>
</evidence>
<dbReference type="Proteomes" id="UP000236345">
    <property type="component" value="Unassembled WGS sequence"/>
</dbReference>
<feature type="transmembrane region" description="Helical" evidence="12">
    <location>
        <begin position="293"/>
        <end position="312"/>
    </location>
</feature>
<feature type="transmembrane region" description="Helical" evidence="12">
    <location>
        <begin position="168"/>
        <end position="189"/>
    </location>
</feature>
<keyword evidence="9" id="KW-0046">Antibiotic resistance</keyword>
<dbReference type="OrthoDB" id="9814303at2"/>
<evidence type="ECO:0000256" key="10">
    <source>
        <dbReference type="ARBA" id="ARBA00038406"/>
    </source>
</evidence>
<evidence type="ECO:0000256" key="2">
    <source>
        <dbReference type="ARBA" id="ARBA00011245"/>
    </source>
</evidence>
<dbReference type="InterPro" id="IPR020846">
    <property type="entry name" value="MFS_dom"/>
</dbReference>
<protein>
    <recommendedName>
        <fullName evidence="11">Multidrug transporter MdfA</fullName>
    </recommendedName>
</protein>
<dbReference type="GO" id="GO:0005886">
    <property type="term" value="C:plasma membrane"/>
    <property type="evidence" value="ECO:0007669"/>
    <property type="project" value="UniProtKB-SubCell"/>
</dbReference>
<dbReference type="Gene3D" id="1.20.1720.10">
    <property type="entry name" value="Multidrug resistance protein D"/>
    <property type="match status" value="1"/>
</dbReference>
<dbReference type="Pfam" id="PF07690">
    <property type="entry name" value="MFS_1"/>
    <property type="match status" value="1"/>
</dbReference>
<keyword evidence="3" id="KW-0813">Transport</keyword>
<dbReference type="SUPFAM" id="SSF103473">
    <property type="entry name" value="MFS general substrate transporter"/>
    <property type="match status" value="1"/>
</dbReference>
<feature type="transmembrane region" description="Helical" evidence="12">
    <location>
        <begin position="352"/>
        <end position="376"/>
    </location>
</feature>
<evidence type="ECO:0000256" key="11">
    <source>
        <dbReference type="ARBA" id="ARBA00040126"/>
    </source>
</evidence>
<feature type="transmembrane region" description="Helical" evidence="12">
    <location>
        <begin position="140"/>
        <end position="162"/>
    </location>
</feature>
<feature type="transmembrane region" description="Helical" evidence="12">
    <location>
        <begin position="264"/>
        <end position="281"/>
    </location>
</feature>
<feature type="transmembrane region" description="Helical" evidence="12">
    <location>
        <begin position="107"/>
        <end position="128"/>
    </location>
</feature>
<reference evidence="15" key="1">
    <citation type="submission" date="2017-09" db="EMBL/GenBank/DDBJ databases">
        <authorList>
            <person name="Palmer M."/>
            <person name="Steenkamp E.T."/>
            <person name="Coetzee M.P."/>
            <person name="Avontuur J.R."/>
            <person name="Van Zyl E."/>
            <person name="Chan W.-Y."/>
            <person name="Blom J."/>
            <person name="Venter S.N."/>
        </authorList>
    </citation>
    <scope>NUCLEOTIDE SEQUENCE [LARGE SCALE GENOMIC DNA]</scope>
    <source>
        <strain evidence="15">QC88-366</strain>
    </source>
</reference>
<dbReference type="GO" id="GO:0046677">
    <property type="term" value="P:response to antibiotic"/>
    <property type="evidence" value="ECO:0007669"/>
    <property type="project" value="UniProtKB-KW"/>
</dbReference>
<evidence type="ECO:0000313" key="14">
    <source>
        <dbReference type="EMBL" id="PNS13716.1"/>
    </source>
</evidence>
<keyword evidence="7 12" id="KW-1133">Transmembrane helix</keyword>
<dbReference type="GO" id="GO:1990961">
    <property type="term" value="P:xenobiotic detoxification by transmembrane export across the plasma membrane"/>
    <property type="evidence" value="ECO:0007669"/>
    <property type="project" value="TreeGrafter"/>
</dbReference>
<evidence type="ECO:0000256" key="7">
    <source>
        <dbReference type="ARBA" id="ARBA00022989"/>
    </source>
</evidence>
<feature type="transmembrane region" description="Helical" evidence="12">
    <location>
        <begin position="318"/>
        <end position="340"/>
    </location>
</feature>
<comment type="subunit">
    <text evidence="2">Monomer.</text>
</comment>
<feature type="transmembrane region" description="Helical" evidence="12">
    <location>
        <begin position="82"/>
        <end position="101"/>
    </location>
</feature>
<dbReference type="PANTHER" id="PTHR23502:SF43">
    <property type="entry name" value="MULTIDRUG TRANSPORTER MDFA"/>
    <property type="match status" value="1"/>
</dbReference>
<dbReference type="InterPro" id="IPR005829">
    <property type="entry name" value="Sugar_transporter_CS"/>
</dbReference>
<evidence type="ECO:0000256" key="4">
    <source>
        <dbReference type="ARBA" id="ARBA00022475"/>
    </source>
</evidence>
<evidence type="ECO:0000256" key="12">
    <source>
        <dbReference type="SAM" id="Phobius"/>
    </source>
</evidence>
<organism evidence="14 15">
    <name type="scientific">Mixta theicola</name>
    <dbReference type="NCBI Taxonomy" id="1458355"/>
    <lineage>
        <taxon>Bacteria</taxon>
        <taxon>Pseudomonadati</taxon>
        <taxon>Pseudomonadota</taxon>
        <taxon>Gammaproteobacteria</taxon>
        <taxon>Enterobacterales</taxon>
        <taxon>Erwiniaceae</taxon>
        <taxon>Mixta</taxon>
    </lineage>
</organism>
<dbReference type="AlphaFoldDB" id="A0A2K1QF97"/>
<comment type="similarity">
    <text evidence="10">Belongs to the major facilitator superfamily. MdfA family.</text>
</comment>
<evidence type="ECO:0000256" key="3">
    <source>
        <dbReference type="ARBA" id="ARBA00022448"/>
    </source>
</evidence>
<sequence length="419" mass="45596">MFNSLLPISRRHALIFCLVLSLFELLTYIGSDVVMPGMLSVIADLHAEPHYVPWSLNAYLLGGVAFQWLIGPLSDRFGRRPLLLAGCALYTFSCLVTPWVSDINLFTMLRFIQGVGLGFVVTVSYPALQEGFNESNAIRLIAIFSNIALLSPLFGPLVGSFLLSFISWRVLFIIIAALAALSWLGLLLFMPETIGVTRKDGSKIEPQPLHAGDIFRVYRDLLKNRRFMSGSTALGLAGLPLMTWIALSPLLLVHNLGMSMLEYALWQLPIFGSLIAGNIVLNHIAERIKIERILTNSLFPVFAGLASALVMTLFFENIIALVVGMAIYSFGLGICNATLYRLTLFSSEDGKGAVSAMMGMVSVSIFGLGGALLAALGAGNSLSAYIISVFLPGIIAVLLIVYIFRDRDVDEAEVASYSD</sequence>
<dbReference type="InterPro" id="IPR011701">
    <property type="entry name" value="MFS"/>
</dbReference>
<keyword evidence="5" id="KW-0997">Cell inner membrane</keyword>
<keyword evidence="6 12" id="KW-0812">Transmembrane</keyword>
<dbReference type="EMBL" id="NWUO01000001">
    <property type="protein sequence ID" value="PNS13716.1"/>
    <property type="molecule type" value="Genomic_DNA"/>
</dbReference>
<evidence type="ECO:0000256" key="9">
    <source>
        <dbReference type="ARBA" id="ARBA00023251"/>
    </source>
</evidence>
<evidence type="ECO:0000256" key="5">
    <source>
        <dbReference type="ARBA" id="ARBA00022519"/>
    </source>
</evidence>
<feature type="transmembrane region" description="Helical" evidence="12">
    <location>
        <begin position="51"/>
        <end position="70"/>
    </location>
</feature>
<evidence type="ECO:0000256" key="6">
    <source>
        <dbReference type="ARBA" id="ARBA00022692"/>
    </source>
</evidence>
<feature type="transmembrane region" description="Helical" evidence="12">
    <location>
        <begin position="382"/>
        <end position="404"/>
    </location>
</feature>
<keyword evidence="8 12" id="KW-0472">Membrane</keyword>
<evidence type="ECO:0000313" key="15">
    <source>
        <dbReference type="Proteomes" id="UP000236345"/>
    </source>
</evidence>
<dbReference type="PROSITE" id="PS50850">
    <property type="entry name" value="MFS"/>
    <property type="match status" value="1"/>
</dbReference>
<keyword evidence="15" id="KW-1185">Reference proteome</keyword>
<dbReference type="PROSITE" id="PS00216">
    <property type="entry name" value="SUGAR_TRANSPORT_1"/>
    <property type="match status" value="1"/>
</dbReference>
<gene>
    <name evidence="14" type="ORF">COO59_01395</name>
</gene>
<feature type="domain" description="Major facilitator superfamily (MFS) profile" evidence="13">
    <location>
        <begin position="16"/>
        <end position="408"/>
    </location>
</feature>
<feature type="transmembrane region" description="Helical" evidence="12">
    <location>
        <begin position="233"/>
        <end position="252"/>
    </location>
</feature>
<comment type="caution">
    <text evidence="14">The sequence shown here is derived from an EMBL/GenBank/DDBJ whole genome shotgun (WGS) entry which is preliminary data.</text>
</comment>
<feature type="transmembrane region" description="Helical" evidence="12">
    <location>
        <begin position="12"/>
        <end position="31"/>
    </location>
</feature>
<dbReference type="PANTHER" id="PTHR23502">
    <property type="entry name" value="MAJOR FACILITATOR SUPERFAMILY"/>
    <property type="match status" value="1"/>
</dbReference>
<comment type="subcellular location">
    <subcellularLocation>
        <location evidence="1">Cell inner membrane</location>
        <topology evidence="1">Multi-pass membrane protein</topology>
    </subcellularLocation>
</comment>
<keyword evidence="4" id="KW-1003">Cell membrane</keyword>
<proteinExistence type="inferred from homology"/>
<evidence type="ECO:0000256" key="1">
    <source>
        <dbReference type="ARBA" id="ARBA00004429"/>
    </source>
</evidence>
<accession>A0A2K1QF97</accession>
<name>A0A2K1QF97_9GAMM</name>
<evidence type="ECO:0000256" key="8">
    <source>
        <dbReference type="ARBA" id="ARBA00023136"/>
    </source>
</evidence>